<dbReference type="GO" id="GO:0046872">
    <property type="term" value="F:metal ion binding"/>
    <property type="evidence" value="ECO:0007669"/>
    <property type="project" value="UniProtKB-KW"/>
</dbReference>
<dbReference type="Pfam" id="PF01725">
    <property type="entry name" value="Ham1p_like"/>
    <property type="match status" value="1"/>
</dbReference>
<feature type="active site" description="Proton acceptor" evidence="10">
    <location>
        <position position="74"/>
    </location>
</feature>
<dbReference type="GO" id="GO:0009117">
    <property type="term" value="P:nucleotide metabolic process"/>
    <property type="evidence" value="ECO:0007669"/>
    <property type="project" value="UniProtKB-KW"/>
</dbReference>
<accession>A3ZPL3</accession>
<dbReference type="GO" id="GO:0005829">
    <property type="term" value="C:cytosol"/>
    <property type="evidence" value="ECO:0007669"/>
    <property type="project" value="TreeGrafter"/>
</dbReference>
<dbReference type="GO" id="GO:0035870">
    <property type="term" value="F:dITP diphosphatase activity"/>
    <property type="evidence" value="ECO:0007669"/>
    <property type="project" value="UniProtKB-UniRule"/>
</dbReference>
<gene>
    <name evidence="11" type="ORF">DSM3645_28957</name>
</gene>
<evidence type="ECO:0000256" key="3">
    <source>
        <dbReference type="ARBA" id="ARBA00022723"/>
    </source>
</evidence>
<keyword evidence="7 10" id="KW-0546">Nucleotide metabolism</keyword>
<evidence type="ECO:0000256" key="4">
    <source>
        <dbReference type="ARBA" id="ARBA00022741"/>
    </source>
</evidence>
<dbReference type="SUPFAM" id="SSF52972">
    <property type="entry name" value="ITPase-like"/>
    <property type="match status" value="1"/>
</dbReference>
<comment type="catalytic activity">
    <reaction evidence="8 10">
        <text>dITP + H2O = dIMP + diphosphate + H(+)</text>
        <dbReference type="Rhea" id="RHEA:28342"/>
        <dbReference type="ChEBI" id="CHEBI:15377"/>
        <dbReference type="ChEBI" id="CHEBI:15378"/>
        <dbReference type="ChEBI" id="CHEBI:33019"/>
        <dbReference type="ChEBI" id="CHEBI:61194"/>
        <dbReference type="ChEBI" id="CHEBI:61382"/>
        <dbReference type="EC" id="3.6.1.66"/>
    </reaction>
</comment>
<dbReference type="PANTHER" id="PTHR11067">
    <property type="entry name" value="INOSINE TRIPHOSPHATE PYROPHOSPHATASE/HAM1 PROTEIN"/>
    <property type="match status" value="1"/>
</dbReference>
<organism evidence="11 12">
    <name type="scientific">Blastopirellula marina DSM 3645</name>
    <dbReference type="NCBI Taxonomy" id="314230"/>
    <lineage>
        <taxon>Bacteria</taxon>
        <taxon>Pseudomonadati</taxon>
        <taxon>Planctomycetota</taxon>
        <taxon>Planctomycetia</taxon>
        <taxon>Pirellulales</taxon>
        <taxon>Pirellulaceae</taxon>
        <taxon>Blastopirellula</taxon>
    </lineage>
</organism>
<feature type="binding site" evidence="10">
    <location>
        <position position="45"/>
    </location>
    <ligand>
        <name>Mg(2+)</name>
        <dbReference type="ChEBI" id="CHEBI:18420"/>
    </ligand>
</feature>
<dbReference type="RefSeq" id="WP_002653682.1">
    <property type="nucleotide sequence ID" value="NZ_CH672376.1"/>
</dbReference>
<comment type="function">
    <text evidence="10">Pyrophosphatase that catalyzes the hydrolysis of nucleoside triphosphates to their monophosphate derivatives, with a high preference for the non-canonical purine nucleotides XTP (xanthosine triphosphate), dITP (deoxyinosine triphosphate) and ITP. Seems to function as a house-cleaning enzyme that removes non-canonical purine nucleotides from the nucleotide pool, thus preventing their incorporation into DNA/RNA and avoiding chromosomal lesions.</text>
</comment>
<comment type="similarity">
    <text evidence="1 10">Belongs to the HAM1 NTPase family.</text>
</comment>
<evidence type="ECO:0000256" key="6">
    <source>
        <dbReference type="ARBA" id="ARBA00022842"/>
    </source>
</evidence>
<evidence type="ECO:0000256" key="8">
    <source>
        <dbReference type="ARBA" id="ARBA00051875"/>
    </source>
</evidence>
<comment type="caution">
    <text evidence="10">Lacks conserved residue(s) required for the propagation of feature annotation.</text>
</comment>
<comment type="catalytic activity">
    <reaction evidence="10">
        <text>ITP + H2O = IMP + diphosphate + H(+)</text>
        <dbReference type="Rhea" id="RHEA:29399"/>
        <dbReference type="ChEBI" id="CHEBI:15377"/>
        <dbReference type="ChEBI" id="CHEBI:15378"/>
        <dbReference type="ChEBI" id="CHEBI:33019"/>
        <dbReference type="ChEBI" id="CHEBI:58053"/>
        <dbReference type="ChEBI" id="CHEBI:61402"/>
        <dbReference type="EC" id="3.6.1.66"/>
    </reaction>
</comment>
<keyword evidence="5 10" id="KW-0378">Hydrolase</keyword>
<dbReference type="AlphaFoldDB" id="A3ZPL3"/>
<dbReference type="CDD" id="cd00515">
    <property type="entry name" value="HAM1"/>
    <property type="match status" value="1"/>
</dbReference>
<dbReference type="FunFam" id="3.90.950.10:FF:000001">
    <property type="entry name" value="dITP/XTP pyrophosphatase"/>
    <property type="match status" value="1"/>
</dbReference>
<evidence type="ECO:0000256" key="1">
    <source>
        <dbReference type="ARBA" id="ARBA00008023"/>
    </source>
</evidence>
<evidence type="ECO:0000256" key="5">
    <source>
        <dbReference type="ARBA" id="ARBA00022801"/>
    </source>
</evidence>
<evidence type="ECO:0000256" key="9">
    <source>
        <dbReference type="ARBA" id="ARBA00052017"/>
    </source>
</evidence>
<dbReference type="OrthoDB" id="9807456at2"/>
<dbReference type="GO" id="GO:0036220">
    <property type="term" value="F:ITP diphosphatase activity"/>
    <property type="evidence" value="ECO:0007669"/>
    <property type="project" value="UniProtKB-UniRule"/>
</dbReference>
<dbReference type="HOGENOM" id="CLU_082080_0_2_0"/>
<evidence type="ECO:0000313" key="12">
    <source>
        <dbReference type="Proteomes" id="UP000004358"/>
    </source>
</evidence>
<sequence>MKLPFPALTLATGNAHKVKELTRSLAPLSIPLLSLQDFPQATPVEEDGATLRDNAQKKATGYAQQLGEWVLADDTGLQVAVLHGEPGVRSARYAGEQATALDNRTKLLDRLRDVPLEKRVARFVCHLVIADPQGQIRYEAIGECHGRICDAARGAYGIGYDTLLEIVEYRRRLAELSPAATQLIGHRGRAVYQLLKQLKIVTLARGASRWTTLGDPNPD</sequence>
<proteinExistence type="inferred from homology"/>
<keyword evidence="6 10" id="KW-0460">Magnesium</keyword>
<feature type="binding site" evidence="10">
    <location>
        <position position="74"/>
    </location>
    <ligand>
        <name>Mg(2+)</name>
        <dbReference type="ChEBI" id="CHEBI:18420"/>
    </ligand>
</feature>
<name>A3ZPL3_9BACT</name>
<dbReference type="InterPro" id="IPR029001">
    <property type="entry name" value="ITPase-like_fam"/>
</dbReference>
<dbReference type="Proteomes" id="UP000004358">
    <property type="component" value="Unassembled WGS sequence"/>
</dbReference>
<feature type="binding site" evidence="10">
    <location>
        <begin position="12"/>
        <end position="17"/>
    </location>
    <ligand>
        <name>substrate</name>
    </ligand>
</feature>
<keyword evidence="4 10" id="KW-0547">Nucleotide-binding</keyword>
<dbReference type="Gene3D" id="3.90.950.10">
    <property type="match status" value="1"/>
</dbReference>
<dbReference type="STRING" id="314230.DSM3645_28957"/>
<protein>
    <recommendedName>
        <fullName evidence="10">dITP/XTP pyrophosphatase</fullName>
        <ecNumber evidence="10">3.6.1.66</ecNumber>
    </recommendedName>
    <alternativeName>
        <fullName evidence="10">Non-canonical purine NTP pyrophosphatase</fullName>
    </alternativeName>
    <alternativeName>
        <fullName evidence="10">Non-standard purine NTP pyrophosphatase</fullName>
    </alternativeName>
    <alternativeName>
        <fullName evidence="10">Nucleoside-triphosphate diphosphatase</fullName>
    </alternativeName>
    <alternativeName>
        <fullName evidence="10">Nucleoside-triphosphate pyrophosphatase</fullName>
        <shortName evidence="10">NTPase</shortName>
    </alternativeName>
</protein>
<evidence type="ECO:0000256" key="10">
    <source>
        <dbReference type="HAMAP-Rule" id="MF_01405"/>
    </source>
</evidence>
<dbReference type="EC" id="3.6.1.66" evidence="10"/>
<feature type="binding site" evidence="10">
    <location>
        <begin position="186"/>
        <end position="187"/>
    </location>
    <ligand>
        <name>substrate</name>
    </ligand>
</feature>
<comment type="catalytic activity">
    <reaction evidence="9 10">
        <text>XTP + H2O = XMP + diphosphate + H(+)</text>
        <dbReference type="Rhea" id="RHEA:28610"/>
        <dbReference type="ChEBI" id="CHEBI:15377"/>
        <dbReference type="ChEBI" id="CHEBI:15378"/>
        <dbReference type="ChEBI" id="CHEBI:33019"/>
        <dbReference type="ChEBI" id="CHEBI:57464"/>
        <dbReference type="ChEBI" id="CHEBI:61314"/>
        <dbReference type="EC" id="3.6.1.66"/>
    </reaction>
</comment>
<dbReference type="InterPro" id="IPR020922">
    <property type="entry name" value="dITP/XTP_pyrophosphatase"/>
</dbReference>
<comment type="caution">
    <text evidence="11">The sequence shown here is derived from an EMBL/GenBank/DDBJ whole genome shotgun (WGS) entry which is preliminary data.</text>
</comment>
<dbReference type="eggNOG" id="COG0127">
    <property type="taxonomic scope" value="Bacteria"/>
</dbReference>
<comment type="subunit">
    <text evidence="2 10">Homodimer.</text>
</comment>
<dbReference type="GO" id="GO:0017111">
    <property type="term" value="F:ribonucleoside triphosphate phosphatase activity"/>
    <property type="evidence" value="ECO:0007669"/>
    <property type="project" value="InterPro"/>
</dbReference>
<reference evidence="11 12" key="1">
    <citation type="submission" date="2006-02" db="EMBL/GenBank/DDBJ databases">
        <authorList>
            <person name="Amann R."/>
            <person name="Ferriera S."/>
            <person name="Johnson J."/>
            <person name="Kravitz S."/>
            <person name="Halpern A."/>
            <person name="Remington K."/>
            <person name="Beeson K."/>
            <person name="Tran B."/>
            <person name="Rogers Y.-H."/>
            <person name="Friedman R."/>
            <person name="Venter J.C."/>
        </authorList>
    </citation>
    <scope>NUCLEOTIDE SEQUENCE [LARGE SCALE GENOMIC DNA]</scope>
    <source>
        <strain evidence="11 12">DSM 3645</strain>
    </source>
</reference>
<comment type="cofactor">
    <cofactor evidence="10">
        <name>Mg(2+)</name>
        <dbReference type="ChEBI" id="CHEBI:18420"/>
    </cofactor>
    <text evidence="10">Binds 1 Mg(2+) ion per subunit.</text>
</comment>
<dbReference type="HAMAP" id="MF_01405">
    <property type="entry name" value="Non_canon_purine_NTPase"/>
    <property type="match status" value="1"/>
</dbReference>
<keyword evidence="3 10" id="KW-0479">Metal-binding</keyword>
<evidence type="ECO:0000313" key="11">
    <source>
        <dbReference type="EMBL" id="EAQ81691.1"/>
    </source>
</evidence>
<dbReference type="PANTHER" id="PTHR11067:SF9">
    <property type="entry name" value="INOSINE TRIPHOSPHATE PYROPHOSPHATASE"/>
    <property type="match status" value="1"/>
</dbReference>
<feature type="binding site" evidence="10">
    <location>
        <position position="75"/>
    </location>
    <ligand>
        <name>substrate</name>
    </ligand>
</feature>
<evidence type="ECO:0000256" key="7">
    <source>
        <dbReference type="ARBA" id="ARBA00023080"/>
    </source>
</evidence>
<dbReference type="GO" id="GO:0000166">
    <property type="term" value="F:nucleotide binding"/>
    <property type="evidence" value="ECO:0007669"/>
    <property type="project" value="UniProtKB-KW"/>
</dbReference>
<dbReference type="InterPro" id="IPR002637">
    <property type="entry name" value="RdgB/HAM1"/>
</dbReference>
<dbReference type="EMBL" id="AANZ01000004">
    <property type="protein sequence ID" value="EAQ81691.1"/>
    <property type="molecule type" value="Genomic_DNA"/>
</dbReference>
<dbReference type="GO" id="GO:0009146">
    <property type="term" value="P:purine nucleoside triphosphate catabolic process"/>
    <property type="evidence" value="ECO:0007669"/>
    <property type="project" value="UniProtKB-UniRule"/>
</dbReference>
<evidence type="ECO:0000256" key="2">
    <source>
        <dbReference type="ARBA" id="ARBA00011738"/>
    </source>
</evidence>
<dbReference type="GO" id="GO:0036222">
    <property type="term" value="F:XTP diphosphatase activity"/>
    <property type="evidence" value="ECO:0007669"/>
    <property type="project" value="UniProtKB-UniRule"/>
</dbReference>